<dbReference type="PROSITE" id="PS50235">
    <property type="entry name" value="USP_3"/>
    <property type="match status" value="1"/>
</dbReference>
<feature type="region of interest" description="Disordered" evidence="7">
    <location>
        <begin position="1"/>
        <end position="28"/>
    </location>
</feature>
<evidence type="ECO:0000256" key="4">
    <source>
        <dbReference type="ARBA" id="ARBA00022801"/>
    </source>
</evidence>
<evidence type="ECO:0000256" key="6">
    <source>
        <dbReference type="RuleBase" id="RU366025"/>
    </source>
</evidence>
<dbReference type="GO" id="GO:0006508">
    <property type="term" value="P:proteolysis"/>
    <property type="evidence" value="ECO:0007669"/>
    <property type="project" value="UniProtKB-KW"/>
</dbReference>
<evidence type="ECO:0000256" key="2">
    <source>
        <dbReference type="ARBA" id="ARBA00022670"/>
    </source>
</evidence>
<dbReference type="InterPro" id="IPR050164">
    <property type="entry name" value="Peptidase_C19"/>
</dbReference>
<dbReference type="PANTHER" id="PTHR24006:SF687">
    <property type="entry name" value="UBIQUITIN CARBOXYL-TERMINAL HYDROLASE 10"/>
    <property type="match status" value="1"/>
</dbReference>
<accession>A0AAF0DW53</accession>
<keyword evidence="5 6" id="KW-0788">Thiol protease</keyword>
<keyword evidence="2 6" id="KW-0645">Protease</keyword>
<comment type="catalytic activity">
    <reaction evidence="1 6">
        <text>Thiol-dependent hydrolysis of ester, thioester, amide, peptide and isopeptide bonds formed by the C-terminal Gly of ubiquitin (a 76-residue protein attached to proteins as an intracellular targeting signal).</text>
        <dbReference type="EC" id="3.4.19.12"/>
    </reaction>
</comment>
<name>A0AAF0DW53_9BASI</name>
<dbReference type="Pfam" id="PF00443">
    <property type="entry name" value="UCH"/>
    <property type="match status" value="1"/>
</dbReference>
<evidence type="ECO:0000256" key="7">
    <source>
        <dbReference type="SAM" id="MobiDB-lite"/>
    </source>
</evidence>
<evidence type="ECO:0000259" key="8">
    <source>
        <dbReference type="PROSITE" id="PS50235"/>
    </source>
</evidence>
<dbReference type="GO" id="GO:0004843">
    <property type="term" value="F:cysteine-type deubiquitinase activity"/>
    <property type="evidence" value="ECO:0007669"/>
    <property type="project" value="UniProtKB-UniRule"/>
</dbReference>
<feature type="domain" description="USP" evidence="8">
    <location>
        <begin position="185"/>
        <end position="570"/>
    </location>
</feature>
<keyword evidence="10" id="KW-1185">Reference proteome</keyword>
<organism evidence="9 10">
    <name type="scientific">Malassezia brasiliensis</name>
    <dbReference type="NCBI Taxonomy" id="1821822"/>
    <lineage>
        <taxon>Eukaryota</taxon>
        <taxon>Fungi</taxon>
        <taxon>Dikarya</taxon>
        <taxon>Basidiomycota</taxon>
        <taxon>Ustilaginomycotina</taxon>
        <taxon>Malasseziomycetes</taxon>
        <taxon>Malasseziales</taxon>
        <taxon>Malasseziaceae</taxon>
        <taxon>Malassezia</taxon>
    </lineage>
</organism>
<sequence length="572" mass="62082">MSSDAPRPGALAWGVDAHASAPHERTPHVRLRARAVPRRRAAGVALAADRTPQLIPLAARPPPPVALSRVAYAQARRAGLIVDASRVTPAPAAAHASAARSAPGTPRSAPASPWGQPRAWGASTPRAPSGRAAVLAHSPAVSVRTDAASAPRAPRAVHPPRPARTLDELYDGAHTRFAAPLTVPVGLVNQGNSCFASVILQMLVYCRPLYNFLTELHAMLPQDLSNSTPLLEAIFRFYTEIPLAAHTPLLEMDADPILPDYVYDAMRLHKRFDLFHLGHQEDAEEFFSLVLSTLHEEVLLAQQRAHRRLGAAQRHTPSAPQAPLPATYADEDVEAREVQRPTSPEQDEWLEVGQKGKTSLTRTADTRDAASPISRMFDGKVRSVLHVPGAKTSIVLEPYRALPLDIQPPSVRTLEDALRHLTVPEEISGVWSPGRGALVDATKQLCIEMLPPVLVLHLKRFVYDEVGGVQKSCKPIAYGHRLTINPATMSAPLRMAGPPPEYTLFGVVYHHGRLATGGHYTAAVLRQDNSGWVHIDDTYARAIPADEVLSGDLCNEGTPSPAYLLFYQRCTP</sequence>
<dbReference type="InterPro" id="IPR028889">
    <property type="entry name" value="USP"/>
</dbReference>
<dbReference type="SUPFAM" id="SSF54001">
    <property type="entry name" value="Cysteine proteinases"/>
    <property type="match status" value="1"/>
</dbReference>
<feature type="region of interest" description="Disordered" evidence="7">
    <location>
        <begin position="93"/>
        <end position="129"/>
    </location>
</feature>
<dbReference type="CDD" id="cd02257">
    <property type="entry name" value="Peptidase_C19"/>
    <property type="match status" value="1"/>
</dbReference>
<dbReference type="EMBL" id="CP119954">
    <property type="protein sequence ID" value="WFC96552.1"/>
    <property type="molecule type" value="Genomic_DNA"/>
</dbReference>
<dbReference type="GO" id="GO:0005829">
    <property type="term" value="C:cytosol"/>
    <property type="evidence" value="ECO:0007669"/>
    <property type="project" value="TreeGrafter"/>
</dbReference>
<dbReference type="InterPro" id="IPR038765">
    <property type="entry name" value="Papain-like_cys_pep_sf"/>
</dbReference>
<keyword evidence="4 6" id="KW-0378">Hydrolase</keyword>
<comment type="similarity">
    <text evidence="6">Belongs to the peptidase C19 family.</text>
</comment>
<dbReference type="Gene3D" id="3.90.70.10">
    <property type="entry name" value="Cysteine proteinases"/>
    <property type="match status" value="1"/>
</dbReference>
<evidence type="ECO:0000313" key="10">
    <source>
        <dbReference type="Proteomes" id="UP001216638"/>
    </source>
</evidence>
<dbReference type="InterPro" id="IPR018200">
    <property type="entry name" value="USP_CS"/>
</dbReference>
<dbReference type="AlphaFoldDB" id="A0AAF0DW53"/>
<dbReference type="GO" id="GO:0016579">
    <property type="term" value="P:protein deubiquitination"/>
    <property type="evidence" value="ECO:0007669"/>
    <property type="project" value="InterPro"/>
</dbReference>
<dbReference type="PANTHER" id="PTHR24006">
    <property type="entry name" value="UBIQUITIN CARBOXYL-TERMINAL HYDROLASE"/>
    <property type="match status" value="1"/>
</dbReference>
<evidence type="ECO:0000256" key="3">
    <source>
        <dbReference type="ARBA" id="ARBA00022786"/>
    </source>
</evidence>
<evidence type="ECO:0000313" key="9">
    <source>
        <dbReference type="EMBL" id="WFC96552.1"/>
    </source>
</evidence>
<dbReference type="PROSITE" id="PS00972">
    <property type="entry name" value="USP_1"/>
    <property type="match status" value="1"/>
</dbReference>
<dbReference type="GO" id="GO:0005634">
    <property type="term" value="C:nucleus"/>
    <property type="evidence" value="ECO:0007669"/>
    <property type="project" value="TreeGrafter"/>
</dbReference>
<evidence type="ECO:0000256" key="1">
    <source>
        <dbReference type="ARBA" id="ARBA00000707"/>
    </source>
</evidence>
<dbReference type="Proteomes" id="UP001216638">
    <property type="component" value="Chromosome 4"/>
</dbReference>
<feature type="region of interest" description="Disordered" evidence="7">
    <location>
        <begin position="334"/>
        <end position="367"/>
    </location>
</feature>
<keyword evidence="3 6" id="KW-0833">Ubl conjugation pathway</keyword>
<dbReference type="PROSITE" id="PS00973">
    <property type="entry name" value="USP_2"/>
    <property type="match status" value="1"/>
</dbReference>
<feature type="compositionally biased region" description="Low complexity" evidence="7">
    <location>
        <begin position="93"/>
        <end position="103"/>
    </location>
</feature>
<evidence type="ECO:0000256" key="5">
    <source>
        <dbReference type="ARBA" id="ARBA00022807"/>
    </source>
</evidence>
<gene>
    <name evidence="9" type="ORF">MBRA1_003213</name>
</gene>
<reference evidence="9" key="1">
    <citation type="submission" date="2023-03" db="EMBL/GenBank/DDBJ databases">
        <title>Mating type loci evolution in Malassezia.</title>
        <authorList>
            <person name="Coelho M.A."/>
        </authorList>
    </citation>
    <scope>NUCLEOTIDE SEQUENCE</scope>
    <source>
        <strain evidence="9">CBS 14135</strain>
    </source>
</reference>
<proteinExistence type="inferred from homology"/>
<dbReference type="InterPro" id="IPR001394">
    <property type="entry name" value="Peptidase_C19_UCH"/>
</dbReference>
<dbReference type="EC" id="3.4.19.12" evidence="6"/>
<protein>
    <recommendedName>
        <fullName evidence="6">Ubiquitin carboxyl-terminal hydrolase</fullName>
        <ecNumber evidence="6">3.4.19.12</ecNumber>
    </recommendedName>
</protein>